<dbReference type="OrthoDB" id="1903747at2"/>
<accession>A0A1L5F917</accession>
<sequence length="216" mass="25186">MIDSSIYFKYYVSEFEKTYISLIEKELDIFFSKCLKSVKTYSVIIASKPLVHNKEMFQQMVLSPETIKNFSENIILKINEQFKNNMNGICVNYECMNSFDFNKFGNFLENTIKNFTTTQIVTKVSEKIMDFTISCMFDALFSDIVINNLCEKIISGKKILHNNNLQNQIKRHQGLIYKQIEGFLINTKVNLRNQLIKVFITSINSIENMEELVSIA</sequence>
<protein>
    <submittedName>
        <fullName evidence="1">Uncharacterized protein</fullName>
    </submittedName>
</protein>
<dbReference type="AlphaFoldDB" id="A0A1L5F917"/>
<evidence type="ECO:0000313" key="1">
    <source>
        <dbReference type="EMBL" id="APM39482.1"/>
    </source>
</evidence>
<dbReference type="Proteomes" id="UP000184604">
    <property type="component" value="Chromosome"/>
</dbReference>
<organism evidence="1 2">
    <name type="scientific">Clostridium kluyveri</name>
    <dbReference type="NCBI Taxonomy" id="1534"/>
    <lineage>
        <taxon>Bacteria</taxon>
        <taxon>Bacillati</taxon>
        <taxon>Bacillota</taxon>
        <taxon>Clostridia</taxon>
        <taxon>Eubacteriales</taxon>
        <taxon>Clostridiaceae</taxon>
        <taxon>Clostridium</taxon>
    </lineage>
</organism>
<evidence type="ECO:0000313" key="2">
    <source>
        <dbReference type="Proteomes" id="UP000184604"/>
    </source>
</evidence>
<proteinExistence type="predicted"/>
<dbReference type="RefSeq" id="WP_073539105.1">
    <property type="nucleotide sequence ID" value="NZ_CP018335.1"/>
</dbReference>
<name>A0A1L5F917_CLOKL</name>
<dbReference type="EMBL" id="CP018335">
    <property type="protein sequence ID" value="APM39482.1"/>
    <property type="molecule type" value="Genomic_DNA"/>
</dbReference>
<gene>
    <name evidence="1" type="ORF">BS101_12380</name>
</gene>
<reference evidence="1 2" key="1">
    <citation type="submission" date="2016-12" db="EMBL/GenBank/DDBJ databases">
        <title>Complete genome sequence of Clostridium kluyveri JZZ isolated from the pit mud of a Chinese flavor liquor-making factory.</title>
        <authorList>
            <person name="Wang Y."/>
        </authorList>
    </citation>
    <scope>NUCLEOTIDE SEQUENCE [LARGE SCALE GENOMIC DNA]</scope>
    <source>
        <strain evidence="1 2">JZZ</strain>
    </source>
</reference>